<keyword evidence="3" id="KW-0418">Kinase</keyword>
<dbReference type="InterPro" id="IPR027417">
    <property type="entry name" value="P-loop_NTPase"/>
</dbReference>
<dbReference type="RefSeq" id="WP_091909501.1">
    <property type="nucleotide sequence ID" value="NZ_FNLO01000008.1"/>
</dbReference>
<evidence type="ECO:0000313" key="4">
    <source>
        <dbReference type="Proteomes" id="UP000243719"/>
    </source>
</evidence>
<proteinExistence type="predicted"/>
<dbReference type="Proteomes" id="UP000243719">
    <property type="component" value="Unassembled WGS sequence"/>
</dbReference>
<dbReference type="InterPro" id="IPR031314">
    <property type="entry name" value="DNK_dom"/>
</dbReference>
<organism evidence="3 4">
    <name type="scientific">Chitinasiproducens palmae</name>
    <dbReference type="NCBI Taxonomy" id="1770053"/>
    <lineage>
        <taxon>Bacteria</taxon>
        <taxon>Pseudomonadati</taxon>
        <taxon>Pseudomonadota</taxon>
        <taxon>Betaproteobacteria</taxon>
        <taxon>Burkholderiales</taxon>
        <taxon>Burkholderiaceae</taxon>
        <taxon>Chitinasiproducens</taxon>
    </lineage>
</organism>
<keyword evidence="3" id="KW-0808">Transferase</keyword>
<keyword evidence="4" id="KW-1185">Reference proteome</keyword>
<gene>
    <name evidence="3" type="ORF">SAMN05216551_10894</name>
</gene>
<feature type="binding site" evidence="1">
    <location>
        <begin position="212"/>
        <end position="216"/>
    </location>
    <ligand>
        <name>ATP</name>
        <dbReference type="ChEBI" id="CHEBI:30616"/>
    </ligand>
</feature>
<keyword evidence="1" id="KW-0067">ATP-binding</keyword>
<dbReference type="InterPro" id="IPR002624">
    <property type="entry name" value="DCK/DGK"/>
</dbReference>
<dbReference type="GO" id="GO:0005524">
    <property type="term" value="F:ATP binding"/>
    <property type="evidence" value="ECO:0007669"/>
    <property type="project" value="UniProtKB-KW"/>
</dbReference>
<dbReference type="GO" id="GO:0005737">
    <property type="term" value="C:cytoplasm"/>
    <property type="evidence" value="ECO:0007669"/>
    <property type="project" value="TreeGrafter"/>
</dbReference>
<evidence type="ECO:0000259" key="2">
    <source>
        <dbReference type="Pfam" id="PF01712"/>
    </source>
</evidence>
<dbReference type="AlphaFoldDB" id="A0A1H2PRD2"/>
<name>A0A1H2PRD2_9BURK</name>
<keyword evidence="1" id="KW-0547">Nucleotide-binding</keyword>
<dbReference type="PIRSF" id="PIRSF000705">
    <property type="entry name" value="DNK"/>
    <property type="match status" value="1"/>
</dbReference>
<dbReference type="STRING" id="1770053.SAMN05216551_10894"/>
<dbReference type="GO" id="GO:0019136">
    <property type="term" value="F:deoxynucleoside kinase activity"/>
    <property type="evidence" value="ECO:0007669"/>
    <property type="project" value="InterPro"/>
</dbReference>
<dbReference type="Pfam" id="PF01712">
    <property type="entry name" value="dNK"/>
    <property type="match status" value="1"/>
</dbReference>
<feature type="domain" description="Deoxynucleoside kinase" evidence="2">
    <location>
        <begin position="121"/>
        <end position="268"/>
    </location>
</feature>
<dbReference type="EMBL" id="FNLO01000008">
    <property type="protein sequence ID" value="SDV49454.1"/>
    <property type="molecule type" value="Genomic_DNA"/>
</dbReference>
<evidence type="ECO:0000313" key="3">
    <source>
        <dbReference type="EMBL" id="SDV49454.1"/>
    </source>
</evidence>
<dbReference type="PANTHER" id="PTHR10513:SF46">
    <property type="entry name" value="DEOXYGUANOSINE KINASE"/>
    <property type="match status" value="1"/>
</dbReference>
<evidence type="ECO:0000256" key="1">
    <source>
        <dbReference type="PIRSR" id="PIRSR000705-3"/>
    </source>
</evidence>
<dbReference type="InterPro" id="IPR050566">
    <property type="entry name" value="Deoxyribonucleoside_kinase"/>
</dbReference>
<dbReference type="SUPFAM" id="SSF52540">
    <property type="entry name" value="P-loop containing nucleoside triphosphate hydrolases"/>
    <property type="match status" value="1"/>
</dbReference>
<reference evidence="4" key="1">
    <citation type="submission" date="2016-09" db="EMBL/GenBank/DDBJ databases">
        <authorList>
            <person name="Varghese N."/>
            <person name="Submissions S."/>
        </authorList>
    </citation>
    <scope>NUCLEOTIDE SEQUENCE [LARGE SCALE GENOMIC DNA]</scope>
    <source>
        <strain evidence="4">JS23</strain>
    </source>
</reference>
<dbReference type="PANTHER" id="PTHR10513">
    <property type="entry name" value="DEOXYNUCLEOSIDE KINASE"/>
    <property type="match status" value="1"/>
</dbReference>
<sequence>MATSILPGLANQASLTGLPPRDEHGQPRYRYVVVEGPTGVGKTVVAEALARRWGVGFFAEHAVALPGDPMPGGVPAGPALSAAPAGLSGAFGTLSTLGGLGTLGSGAGFAGSPALPLALQHDPTRHALAAQLSFMLQRDERARALGEENAQPLTTPIVSDFLPEKDRLFARLTLDDNEFVLYQRLAERIVAPVRAPDLVIYLQASVETLFDRIQRRAHPAEWQATDSYLRALNESYDAFFYHYDRAPVLSVNTDTLDLPADAGDFDLLLGQIEAMKGRRASFAKG</sequence>
<protein>
    <submittedName>
        <fullName evidence="3">Deoxyadenosine/deoxycytidine kinase</fullName>
    </submittedName>
</protein>
<accession>A0A1H2PRD2</accession>
<dbReference type="Gene3D" id="3.40.50.300">
    <property type="entry name" value="P-loop containing nucleotide triphosphate hydrolases"/>
    <property type="match status" value="1"/>
</dbReference>